<dbReference type="SUPFAM" id="SSF81296">
    <property type="entry name" value="E set domains"/>
    <property type="match status" value="1"/>
</dbReference>
<name>A0A0B7AEY7_9EUPU</name>
<dbReference type="PROSITE" id="PS50194">
    <property type="entry name" value="FILAMIN_REPEAT"/>
    <property type="match status" value="1"/>
</dbReference>
<dbReference type="Gene3D" id="2.60.40.10">
    <property type="entry name" value="Immunoglobulins"/>
    <property type="match status" value="2"/>
</dbReference>
<reference evidence="2" key="1">
    <citation type="submission" date="2014-12" db="EMBL/GenBank/DDBJ databases">
        <title>Insight into the proteome of Arion vulgaris.</title>
        <authorList>
            <person name="Aradska J."/>
            <person name="Bulat T."/>
            <person name="Smidak R."/>
            <person name="Sarate P."/>
            <person name="Gangsoo J."/>
            <person name="Sialana F."/>
            <person name="Bilban M."/>
            <person name="Lubec G."/>
        </authorList>
    </citation>
    <scope>NUCLEOTIDE SEQUENCE</scope>
    <source>
        <tissue evidence="2">Skin</tissue>
    </source>
</reference>
<gene>
    <name evidence="2" type="primary">ORF114178</name>
</gene>
<sequence>VDYVLKETGEYTIEVKFADQDVSASPFVTNAYDLRKLVISDMPSTATRDNPVVFHIDASQAGSGNIEIRVNEGR</sequence>
<dbReference type="EMBL" id="HACG01032337">
    <property type="protein sequence ID" value="CEK79202.1"/>
    <property type="molecule type" value="Transcribed_RNA"/>
</dbReference>
<evidence type="ECO:0000256" key="1">
    <source>
        <dbReference type="PROSITE-ProRule" id="PRU00087"/>
    </source>
</evidence>
<dbReference type="InterPro" id="IPR013783">
    <property type="entry name" value="Ig-like_fold"/>
</dbReference>
<dbReference type="InterPro" id="IPR017868">
    <property type="entry name" value="Filamin/ABP280_repeat-like"/>
</dbReference>
<dbReference type="AlphaFoldDB" id="A0A0B7AEY7"/>
<accession>A0A0B7AEY7</accession>
<evidence type="ECO:0000313" key="2">
    <source>
        <dbReference type="EMBL" id="CEK79202.1"/>
    </source>
</evidence>
<proteinExistence type="predicted"/>
<organism evidence="2">
    <name type="scientific">Arion vulgaris</name>
    <dbReference type="NCBI Taxonomy" id="1028688"/>
    <lineage>
        <taxon>Eukaryota</taxon>
        <taxon>Metazoa</taxon>
        <taxon>Spiralia</taxon>
        <taxon>Lophotrochozoa</taxon>
        <taxon>Mollusca</taxon>
        <taxon>Gastropoda</taxon>
        <taxon>Heterobranchia</taxon>
        <taxon>Euthyneura</taxon>
        <taxon>Panpulmonata</taxon>
        <taxon>Eupulmonata</taxon>
        <taxon>Stylommatophora</taxon>
        <taxon>Helicina</taxon>
        <taxon>Arionoidea</taxon>
        <taxon>Arionidae</taxon>
        <taxon>Arion</taxon>
    </lineage>
</organism>
<dbReference type="InterPro" id="IPR014756">
    <property type="entry name" value="Ig_E-set"/>
</dbReference>
<feature type="non-terminal residue" evidence="2">
    <location>
        <position position="1"/>
    </location>
</feature>
<feature type="non-terminal residue" evidence="2">
    <location>
        <position position="74"/>
    </location>
</feature>
<protein>
    <submittedName>
        <fullName evidence="2">Uncharacterized protein</fullName>
    </submittedName>
</protein>
<feature type="repeat" description="Filamin" evidence="1">
    <location>
        <begin position="1"/>
        <end position="31"/>
    </location>
</feature>